<dbReference type="SMART" id="SM00507">
    <property type="entry name" value="HNHc"/>
    <property type="match status" value="1"/>
</dbReference>
<feature type="domain" description="HNH nuclease" evidence="1">
    <location>
        <begin position="86"/>
        <end position="139"/>
    </location>
</feature>
<dbReference type="Pfam" id="PF14279">
    <property type="entry name" value="HNH_5"/>
    <property type="match status" value="1"/>
</dbReference>
<gene>
    <name evidence="2" type="ORF">METZ01_LOCUS226717</name>
</gene>
<proteinExistence type="predicted"/>
<evidence type="ECO:0000259" key="1">
    <source>
        <dbReference type="SMART" id="SM00507"/>
    </source>
</evidence>
<dbReference type="Gene3D" id="1.10.30.50">
    <property type="match status" value="1"/>
</dbReference>
<protein>
    <recommendedName>
        <fullName evidence="1">HNH nuclease domain-containing protein</fullName>
    </recommendedName>
</protein>
<dbReference type="InterPro" id="IPR003615">
    <property type="entry name" value="HNH_nuc"/>
</dbReference>
<dbReference type="InterPro" id="IPR052892">
    <property type="entry name" value="NA-targeting_endonuclease"/>
</dbReference>
<dbReference type="EMBL" id="UINC01055231">
    <property type="protein sequence ID" value="SVB73863.1"/>
    <property type="molecule type" value="Genomic_DNA"/>
</dbReference>
<organism evidence="2">
    <name type="scientific">marine metagenome</name>
    <dbReference type="NCBI Taxonomy" id="408172"/>
    <lineage>
        <taxon>unclassified sequences</taxon>
        <taxon>metagenomes</taxon>
        <taxon>ecological metagenomes</taxon>
    </lineage>
</organism>
<evidence type="ECO:0000313" key="2">
    <source>
        <dbReference type="EMBL" id="SVB73863.1"/>
    </source>
</evidence>
<dbReference type="PANTHER" id="PTHR33877:SF2">
    <property type="entry name" value="OS07G0170200 PROTEIN"/>
    <property type="match status" value="1"/>
</dbReference>
<dbReference type="InterPro" id="IPR029471">
    <property type="entry name" value="HNH_5"/>
</dbReference>
<sequence length="204" mass="23067">MIESSLRILRTDVSGMPIEWIGFEGAVKLHCLEQILYPMGTPLYTVRGGINAKTGRRSSLDVYSIICTLGYSRAHLKRHPSYTPPLNNRALFKRDAHLCLYCGEQFRTSELSRDHVQPLSRGGKDIWQNVVTACRRCNHRKGGDTPEGSGLQLLAVPFVPTHAEYIYLSGRRILADQMEFLLAHFPRNSPLHRRIDQVDQPPGS</sequence>
<accession>A0A382GGV9</accession>
<reference evidence="2" key="1">
    <citation type="submission" date="2018-05" db="EMBL/GenBank/DDBJ databases">
        <authorList>
            <person name="Lanie J.A."/>
            <person name="Ng W.-L."/>
            <person name="Kazmierczak K.M."/>
            <person name="Andrzejewski T.M."/>
            <person name="Davidsen T.M."/>
            <person name="Wayne K.J."/>
            <person name="Tettelin H."/>
            <person name="Glass J.I."/>
            <person name="Rusch D."/>
            <person name="Podicherti R."/>
            <person name="Tsui H.-C.T."/>
            <person name="Winkler M.E."/>
        </authorList>
    </citation>
    <scope>NUCLEOTIDE SEQUENCE</scope>
</reference>
<dbReference type="AlphaFoldDB" id="A0A382GGV9"/>
<dbReference type="PANTHER" id="PTHR33877">
    <property type="entry name" value="SLL1193 PROTEIN"/>
    <property type="match status" value="1"/>
</dbReference>
<name>A0A382GGV9_9ZZZZ</name>
<dbReference type="CDD" id="cd00085">
    <property type="entry name" value="HNHc"/>
    <property type="match status" value="1"/>
</dbReference>